<name>A0A1D8U2A9_9CYAN</name>
<feature type="compositionally biased region" description="Gly residues" evidence="1">
    <location>
        <begin position="34"/>
        <end position="45"/>
    </location>
</feature>
<evidence type="ECO:0000256" key="1">
    <source>
        <dbReference type="SAM" id="MobiDB-lite"/>
    </source>
</evidence>
<dbReference type="AlphaFoldDB" id="A0A1D8U2A9"/>
<dbReference type="KEGG" id="mpro:BJP34_35435"/>
<sequence length="70" mass="8027">MGVGSRESGVGKEREVWEVWGDGEMGRWGDGEMGRWGNGEMGRWGNGEMRRWRDGESDENLHQDNEKKSI</sequence>
<feature type="region of interest" description="Disordered" evidence="1">
    <location>
        <begin position="23"/>
        <end position="70"/>
    </location>
</feature>
<organism evidence="2 3">
    <name type="scientific">Moorena producens PAL-8-15-08-1</name>
    <dbReference type="NCBI Taxonomy" id="1458985"/>
    <lineage>
        <taxon>Bacteria</taxon>
        <taxon>Bacillati</taxon>
        <taxon>Cyanobacteriota</taxon>
        <taxon>Cyanophyceae</taxon>
        <taxon>Coleofasciculales</taxon>
        <taxon>Coleofasciculaceae</taxon>
        <taxon>Moorena</taxon>
    </lineage>
</organism>
<gene>
    <name evidence="2" type="ORF">BJP34_35435</name>
</gene>
<accession>A0A1D8U2A9</accession>
<feature type="compositionally biased region" description="Basic and acidic residues" evidence="1">
    <location>
        <begin position="24"/>
        <end position="33"/>
    </location>
</feature>
<protein>
    <recommendedName>
        <fullName evidence="4">Isopentenyl pyrophosphate isomerase</fullName>
    </recommendedName>
</protein>
<evidence type="ECO:0000313" key="3">
    <source>
        <dbReference type="Proteomes" id="UP000177870"/>
    </source>
</evidence>
<reference evidence="3" key="1">
    <citation type="submission" date="2016-10" db="EMBL/GenBank/DDBJ databases">
        <title>Comparative genomics uncovers the prolific and rare metabolic potential of the cyanobacterial genus Moorea.</title>
        <authorList>
            <person name="Leao T."/>
            <person name="Castelao G."/>
            <person name="Korobeynikov A."/>
            <person name="Monroe E.A."/>
            <person name="Podell S."/>
            <person name="Glukhov E."/>
            <person name="Allen E."/>
            <person name="Gerwick W.H."/>
            <person name="Gerwick L."/>
        </authorList>
    </citation>
    <scope>NUCLEOTIDE SEQUENCE [LARGE SCALE GENOMIC DNA]</scope>
    <source>
        <strain evidence="3">PAL-8-15-08-1</strain>
    </source>
</reference>
<evidence type="ECO:0008006" key="4">
    <source>
        <dbReference type="Google" id="ProtNLM"/>
    </source>
</evidence>
<feature type="compositionally biased region" description="Basic and acidic residues" evidence="1">
    <location>
        <begin position="48"/>
        <end position="70"/>
    </location>
</feature>
<dbReference type="Proteomes" id="UP000177870">
    <property type="component" value="Chromosome"/>
</dbReference>
<proteinExistence type="predicted"/>
<dbReference type="EMBL" id="CP017599">
    <property type="protein sequence ID" value="AOX04020.1"/>
    <property type="molecule type" value="Genomic_DNA"/>
</dbReference>
<evidence type="ECO:0000313" key="2">
    <source>
        <dbReference type="EMBL" id="AOX04020.1"/>
    </source>
</evidence>